<name>A0ABP8NTI2_9NOCA</name>
<reference evidence="3" key="1">
    <citation type="journal article" date="2019" name="Int. J. Syst. Evol. Microbiol.">
        <title>The Global Catalogue of Microorganisms (GCM) 10K type strain sequencing project: providing services to taxonomists for standard genome sequencing and annotation.</title>
        <authorList>
            <consortium name="The Broad Institute Genomics Platform"/>
            <consortium name="The Broad Institute Genome Sequencing Center for Infectious Disease"/>
            <person name="Wu L."/>
            <person name="Ma J."/>
        </authorList>
    </citation>
    <scope>NUCLEOTIDE SEQUENCE [LARGE SCALE GENOMIC DNA]</scope>
    <source>
        <strain evidence="3">JCM 32206</strain>
    </source>
</reference>
<evidence type="ECO:0000313" key="3">
    <source>
        <dbReference type="Proteomes" id="UP001501183"/>
    </source>
</evidence>
<dbReference type="PANTHER" id="PTHR33164:SF106">
    <property type="entry name" value="TRANSCRIPTIONAL REGULATORY PROTEIN"/>
    <property type="match status" value="1"/>
</dbReference>
<proteinExistence type="predicted"/>
<accession>A0ABP8NTI2</accession>
<dbReference type="PROSITE" id="PS50995">
    <property type="entry name" value="HTH_MARR_2"/>
    <property type="match status" value="1"/>
</dbReference>
<dbReference type="Proteomes" id="UP001501183">
    <property type="component" value="Unassembled WGS sequence"/>
</dbReference>
<evidence type="ECO:0000259" key="1">
    <source>
        <dbReference type="PROSITE" id="PS50995"/>
    </source>
</evidence>
<comment type="caution">
    <text evidence="2">The sequence shown here is derived from an EMBL/GenBank/DDBJ whole genome shotgun (WGS) entry which is preliminary data.</text>
</comment>
<feature type="domain" description="HTH marR-type" evidence="1">
    <location>
        <begin position="11"/>
        <end position="147"/>
    </location>
</feature>
<dbReference type="EMBL" id="BAABFB010000018">
    <property type="protein sequence ID" value="GAA4473160.1"/>
    <property type="molecule type" value="Genomic_DNA"/>
</dbReference>
<dbReference type="SMART" id="SM00347">
    <property type="entry name" value="HTH_MARR"/>
    <property type="match status" value="1"/>
</dbReference>
<dbReference type="InterPro" id="IPR000835">
    <property type="entry name" value="HTH_MarR-typ"/>
</dbReference>
<dbReference type="InterPro" id="IPR036388">
    <property type="entry name" value="WH-like_DNA-bd_sf"/>
</dbReference>
<dbReference type="PRINTS" id="PR00598">
    <property type="entry name" value="HTHMARR"/>
</dbReference>
<dbReference type="Pfam" id="PF12802">
    <property type="entry name" value="MarR_2"/>
    <property type="match status" value="1"/>
</dbReference>
<dbReference type="Gene3D" id="1.10.10.10">
    <property type="entry name" value="Winged helix-like DNA-binding domain superfamily/Winged helix DNA-binding domain"/>
    <property type="match status" value="1"/>
</dbReference>
<dbReference type="PANTHER" id="PTHR33164">
    <property type="entry name" value="TRANSCRIPTIONAL REGULATOR, MARR FAMILY"/>
    <property type="match status" value="1"/>
</dbReference>
<gene>
    <name evidence="2" type="ORF">GCM10023094_06370</name>
</gene>
<dbReference type="RefSeq" id="WP_345342077.1">
    <property type="nucleotide sequence ID" value="NZ_BAABFB010000018.1"/>
</dbReference>
<dbReference type="InterPro" id="IPR039422">
    <property type="entry name" value="MarR/SlyA-like"/>
</dbReference>
<keyword evidence="3" id="KW-1185">Reference proteome</keyword>
<evidence type="ECO:0000313" key="2">
    <source>
        <dbReference type="EMBL" id="GAA4473160.1"/>
    </source>
</evidence>
<sequence length="163" mass="18137">MKEGHSSADGAPNTVHRLRALVVELHLLAAEFARINNLHPTDLRALICLLDAERCGRAATPTWLREQLHLNSASVTALIDRLDKSGYVKRVRDEKDRRRVRIDVTPAAVELGWTFFGPVITHATAATEKYGSRDRRAIDTFLEDMLGAVDAAKASRAPDTTRR</sequence>
<protein>
    <submittedName>
        <fullName evidence="2">MarR family transcriptional regulator</fullName>
    </submittedName>
</protein>
<dbReference type="SUPFAM" id="SSF46785">
    <property type="entry name" value="Winged helix' DNA-binding domain"/>
    <property type="match status" value="1"/>
</dbReference>
<organism evidence="2 3">
    <name type="scientific">Rhodococcus olei</name>
    <dbReference type="NCBI Taxonomy" id="2161675"/>
    <lineage>
        <taxon>Bacteria</taxon>
        <taxon>Bacillati</taxon>
        <taxon>Actinomycetota</taxon>
        <taxon>Actinomycetes</taxon>
        <taxon>Mycobacteriales</taxon>
        <taxon>Nocardiaceae</taxon>
        <taxon>Rhodococcus</taxon>
    </lineage>
</organism>
<dbReference type="InterPro" id="IPR036390">
    <property type="entry name" value="WH_DNA-bd_sf"/>
</dbReference>